<dbReference type="InterPro" id="IPR036879">
    <property type="entry name" value="TF_MADSbox_sf"/>
</dbReference>
<dbReference type="PANTHER" id="PTHR11945:SF818">
    <property type="entry name" value="AGAMOUS-LIKE MADS-BOX PROTEIN AGL62"/>
    <property type="match status" value="1"/>
</dbReference>
<evidence type="ECO:0000256" key="5">
    <source>
        <dbReference type="ARBA" id="ARBA00023242"/>
    </source>
</evidence>
<keyword evidence="2" id="KW-0805">Transcription regulation</keyword>
<dbReference type="PANTHER" id="PTHR11945">
    <property type="entry name" value="MADS BOX PROTEIN"/>
    <property type="match status" value="1"/>
</dbReference>
<dbReference type="GO" id="GO:0046983">
    <property type="term" value="F:protein dimerization activity"/>
    <property type="evidence" value="ECO:0007669"/>
    <property type="project" value="InterPro"/>
</dbReference>
<dbReference type="PROSITE" id="PS50066">
    <property type="entry name" value="MADS_BOX_2"/>
    <property type="match status" value="1"/>
</dbReference>
<dbReference type="Gene3D" id="3.40.1810.10">
    <property type="entry name" value="Transcription factor, MADS-box"/>
    <property type="match status" value="1"/>
</dbReference>
<accession>A0AAN9K2I7</accession>
<evidence type="ECO:0000259" key="6">
    <source>
        <dbReference type="PROSITE" id="PS50066"/>
    </source>
</evidence>
<dbReference type="AlphaFoldDB" id="A0AAN9K2I7"/>
<dbReference type="SMART" id="SM00432">
    <property type="entry name" value="MADS"/>
    <property type="match status" value="1"/>
</dbReference>
<organism evidence="7 8">
    <name type="scientific">Clitoria ternatea</name>
    <name type="common">Butterfly pea</name>
    <dbReference type="NCBI Taxonomy" id="43366"/>
    <lineage>
        <taxon>Eukaryota</taxon>
        <taxon>Viridiplantae</taxon>
        <taxon>Streptophyta</taxon>
        <taxon>Embryophyta</taxon>
        <taxon>Tracheophyta</taxon>
        <taxon>Spermatophyta</taxon>
        <taxon>Magnoliopsida</taxon>
        <taxon>eudicotyledons</taxon>
        <taxon>Gunneridae</taxon>
        <taxon>Pentapetalae</taxon>
        <taxon>rosids</taxon>
        <taxon>fabids</taxon>
        <taxon>Fabales</taxon>
        <taxon>Fabaceae</taxon>
        <taxon>Papilionoideae</taxon>
        <taxon>50 kb inversion clade</taxon>
        <taxon>NPAAA clade</taxon>
        <taxon>indigoferoid/millettioid clade</taxon>
        <taxon>Phaseoleae</taxon>
        <taxon>Clitoria</taxon>
    </lineage>
</organism>
<keyword evidence="3" id="KW-0238">DNA-binding</keyword>
<protein>
    <recommendedName>
        <fullName evidence="6">MADS-box domain-containing protein</fullName>
    </recommendedName>
</protein>
<dbReference type="Proteomes" id="UP001359559">
    <property type="component" value="Unassembled WGS sequence"/>
</dbReference>
<dbReference type="EMBL" id="JAYKXN010000002">
    <property type="protein sequence ID" value="KAK7308801.1"/>
    <property type="molecule type" value="Genomic_DNA"/>
</dbReference>
<evidence type="ECO:0000256" key="2">
    <source>
        <dbReference type="ARBA" id="ARBA00023015"/>
    </source>
</evidence>
<dbReference type="PRINTS" id="PR00404">
    <property type="entry name" value="MADSDOMAIN"/>
</dbReference>
<keyword evidence="5" id="KW-0539">Nucleus</keyword>
<evidence type="ECO:0000313" key="7">
    <source>
        <dbReference type="EMBL" id="KAK7308801.1"/>
    </source>
</evidence>
<evidence type="ECO:0000256" key="3">
    <source>
        <dbReference type="ARBA" id="ARBA00023125"/>
    </source>
</evidence>
<dbReference type="CDD" id="cd00120">
    <property type="entry name" value="MADS"/>
    <property type="match status" value="1"/>
</dbReference>
<name>A0AAN9K2I7_CLITE</name>
<evidence type="ECO:0000256" key="1">
    <source>
        <dbReference type="ARBA" id="ARBA00004123"/>
    </source>
</evidence>
<reference evidence="7 8" key="1">
    <citation type="submission" date="2024-01" db="EMBL/GenBank/DDBJ databases">
        <title>The genomes of 5 underutilized Papilionoideae crops provide insights into root nodulation and disease resistance.</title>
        <authorList>
            <person name="Yuan L."/>
        </authorList>
    </citation>
    <scope>NUCLEOTIDE SEQUENCE [LARGE SCALE GENOMIC DNA]</scope>
    <source>
        <strain evidence="7">LY-2023</strain>
        <tissue evidence="7">Leaf</tissue>
    </source>
</reference>
<keyword evidence="4" id="KW-0804">Transcription</keyword>
<dbReference type="SUPFAM" id="SSF55455">
    <property type="entry name" value="SRF-like"/>
    <property type="match status" value="1"/>
</dbReference>
<dbReference type="GO" id="GO:0000978">
    <property type="term" value="F:RNA polymerase II cis-regulatory region sequence-specific DNA binding"/>
    <property type="evidence" value="ECO:0007669"/>
    <property type="project" value="TreeGrafter"/>
</dbReference>
<dbReference type="InterPro" id="IPR002100">
    <property type="entry name" value="TF_MADSbox"/>
</dbReference>
<evidence type="ECO:0000313" key="8">
    <source>
        <dbReference type="Proteomes" id="UP001359559"/>
    </source>
</evidence>
<gene>
    <name evidence="7" type="ORF">RJT34_05049</name>
</gene>
<dbReference type="GO" id="GO:0000981">
    <property type="term" value="F:DNA-binding transcription factor activity, RNA polymerase II-specific"/>
    <property type="evidence" value="ECO:0007669"/>
    <property type="project" value="TreeGrafter"/>
</dbReference>
<comment type="subcellular location">
    <subcellularLocation>
        <location evidence="1">Nucleus</location>
    </subcellularLocation>
</comment>
<sequence length="92" mass="10465">MSLSSRVSKARQKIELKKMTKESNLQVTFSKRHSGVFKKASELCTLYGAEVGLIVFSLGDKNHHGWHETPMNYGFDMMGGYMLCNVRSREYG</sequence>
<feature type="domain" description="MADS-box" evidence="6">
    <location>
        <begin position="9"/>
        <end position="57"/>
    </location>
</feature>
<dbReference type="Pfam" id="PF00319">
    <property type="entry name" value="SRF-TF"/>
    <property type="match status" value="1"/>
</dbReference>
<evidence type="ECO:0000256" key="4">
    <source>
        <dbReference type="ARBA" id="ARBA00023163"/>
    </source>
</evidence>
<comment type="caution">
    <text evidence="7">The sequence shown here is derived from an EMBL/GenBank/DDBJ whole genome shotgun (WGS) entry which is preliminary data.</text>
</comment>
<dbReference type="GO" id="GO:0005634">
    <property type="term" value="C:nucleus"/>
    <property type="evidence" value="ECO:0007669"/>
    <property type="project" value="UniProtKB-SubCell"/>
</dbReference>
<proteinExistence type="predicted"/>
<keyword evidence="8" id="KW-1185">Reference proteome</keyword>